<proteinExistence type="predicted"/>
<evidence type="ECO:0000313" key="2">
    <source>
        <dbReference type="EMBL" id="RSL18595.1"/>
    </source>
</evidence>
<keyword evidence="3" id="KW-1185">Reference proteome</keyword>
<gene>
    <name evidence="2" type="ORF">EDE15_4185</name>
</gene>
<accession>A0A3R9QCT2</accession>
<evidence type="ECO:0000313" key="3">
    <source>
        <dbReference type="Proteomes" id="UP000269669"/>
    </source>
</evidence>
<reference evidence="2 3" key="1">
    <citation type="submission" date="2018-12" db="EMBL/GenBank/DDBJ databases">
        <title>Sequencing of bacterial isolates from soil warming experiment in Harvard Forest, Massachusetts, USA.</title>
        <authorList>
            <person name="Deangelis K."/>
        </authorList>
    </citation>
    <scope>NUCLEOTIDE SEQUENCE [LARGE SCALE GENOMIC DNA]</scope>
    <source>
        <strain evidence="2 3">EB153</strain>
    </source>
</reference>
<comment type="caution">
    <text evidence="2">The sequence shown here is derived from an EMBL/GenBank/DDBJ whole genome shotgun (WGS) entry which is preliminary data.</text>
</comment>
<dbReference type="Proteomes" id="UP000269669">
    <property type="component" value="Unassembled WGS sequence"/>
</dbReference>
<dbReference type="OrthoDB" id="9802848at2"/>
<organism evidence="2 3">
    <name type="scientific">Edaphobacter aggregans</name>
    <dbReference type="NCBI Taxonomy" id="570835"/>
    <lineage>
        <taxon>Bacteria</taxon>
        <taxon>Pseudomonadati</taxon>
        <taxon>Acidobacteriota</taxon>
        <taxon>Terriglobia</taxon>
        <taxon>Terriglobales</taxon>
        <taxon>Acidobacteriaceae</taxon>
        <taxon>Edaphobacter</taxon>
    </lineage>
</organism>
<name>A0A3R9QCT2_9BACT</name>
<evidence type="ECO:0000259" key="1">
    <source>
        <dbReference type="Pfam" id="PF22548"/>
    </source>
</evidence>
<protein>
    <recommendedName>
        <fullName evidence="1">TOTE conflict system primase domain-containing protein</fullName>
    </recommendedName>
</protein>
<sequence>MSAATSTPWIPPRPTPEILRVDPALIPEYMAWFVNRSAYTRQSINPNPDNGRYYYYQPMERLTRTRLALNDATVRKHLSGIQTIGLYAINPETQRSKWVAIDADYSRAHRDLAALKLELKEDGVTASLEMSRRGAHLWILCEEPLPAKDCRIYIYNLALRLGVPIKGTLNQLDGIEIFPRQDELREGEFGNAIRAPLGVHRANMHRYWFEEAAPDLVSQFAYLRSLKRLTAAELTTFTEGLTIPEGFQSRFKGEQPTVSFDSANGFQILEHVQVKRKASNNWWTRCPSCAQQGHDRSGDNLAISVGDPRFYKCWAGCTKEMIREALGVPIRQRSL</sequence>
<dbReference type="Pfam" id="PF22548">
    <property type="entry name" value="AEP-TOTE"/>
    <property type="match status" value="1"/>
</dbReference>
<feature type="domain" description="TOTE conflict system primase" evidence="1">
    <location>
        <begin position="63"/>
        <end position="235"/>
    </location>
</feature>
<dbReference type="InterPro" id="IPR054347">
    <property type="entry name" value="TOTE_primase"/>
</dbReference>
<dbReference type="RefSeq" id="WP_125486939.1">
    <property type="nucleotide sequence ID" value="NZ_RSDW01000001.1"/>
</dbReference>
<dbReference type="AlphaFoldDB" id="A0A3R9QCT2"/>
<dbReference type="EMBL" id="RSDW01000001">
    <property type="protein sequence ID" value="RSL18595.1"/>
    <property type="molecule type" value="Genomic_DNA"/>
</dbReference>